<dbReference type="SUPFAM" id="SSF53850">
    <property type="entry name" value="Periplasmic binding protein-like II"/>
    <property type="match status" value="1"/>
</dbReference>
<dbReference type="SMR" id="A0A6J0JQ34"/>
<evidence type="ECO:0000313" key="17">
    <source>
        <dbReference type="Proteomes" id="UP000504610"/>
    </source>
</evidence>
<dbReference type="PIRSF" id="PIRSF037090">
    <property type="entry name" value="Iontro_Glu-like_rcpt_pln"/>
    <property type="match status" value="1"/>
</dbReference>
<dbReference type="Gene3D" id="3.40.50.2300">
    <property type="match status" value="2"/>
</dbReference>
<comment type="function">
    <text evidence="13">Glutamate-gated receptor that probably acts as non-selective cation channel.</text>
</comment>
<dbReference type="InterPro" id="IPR001320">
    <property type="entry name" value="Iontro_rcpt_C"/>
</dbReference>
<dbReference type="RefSeq" id="XP_018437777.1">
    <property type="nucleotide sequence ID" value="XM_018582275.2"/>
</dbReference>
<keyword evidence="8 13" id="KW-0472">Membrane</keyword>
<comment type="similarity">
    <text evidence="2 13">Belongs to the glutamate-gated ion channel (TC 1.A.10.1) family.</text>
</comment>
<keyword evidence="11 13" id="KW-1071">Ligand-gated ion channel</keyword>
<comment type="subcellular location">
    <subcellularLocation>
        <location evidence="1">Membrane</location>
        <topology evidence="1">Multi-pass membrane protein</topology>
    </subcellularLocation>
</comment>
<evidence type="ECO:0000256" key="13">
    <source>
        <dbReference type="PIRNR" id="PIRNR037090"/>
    </source>
</evidence>
<feature type="chain" id="PRO_5026774804" description="Glutamate receptor" evidence="15">
    <location>
        <begin position="23"/>
        <end position="811"/>
    </location>
</feature>
<dbReference type="Pfam" id="PF10613">
    <property type="entry name" value="Lig_chan-Glu_bd"/>
    <property type="match status" value="1"/>
</dbReference>
<evidence type="ECO:0000256" key="15">
    <source>
        <dbReference type="SAM" id="SignalP"/>
    </source>
</evidence>
<organism evidence="17 18">
    <name type="scientific">Raphanus sativus</name>
    <name type="common">Radish</name>
    <name type="synonym">Raphanus raphanistrum var. sativus</name>
    <dbReference type="NCBI Taxonomy" id="3726"/>
    <lineage>
        <taxon>Eukaryota</taxon>
        <taxon>Viridiplantae</taxon>
        <taxon>Streptophyta</taxon>
        <taxon>Embryophyta</taxon>
        <taxon>Tracheophyta</taxon>
        <taxon>Spermatophyta</taxon>
        <taxon>Magnoliopsida</taxon>
        <taxon>eudicotyledons</taxon>
        <taxon>Gunneridae</taxon>
        <taxon>Pentapetalae</taxon>
        <taxon>rosids</taxon>
        <taxon>malvids</taxon>
        <taxon>Brassicales</taxon>
        <taxon>Brassicaceae</taxon>
        <taxon>Brassiceae</taxon>
        <taxon>Raphanus</taxon>
    </lineage>
</organism>
<keyword evidence="17" id="KW-1185">Reference proteome</keyword>
<sequence>MEILISLLVCLLLFPTIKPGVADQNDGVTVDVRVGLVVDLGSTEGNILETSFALALSDFYRINNEYQTRVSVLARDSQGDPLLAYSAVTNLIKNAKVEAIIGAQSLQEAKLLAVVSKKAKVPVISLLAPDSLSLNRYDHFIQTTHDQTSEAKGITSLIHDLNRTSVVVIYEDADDWRESLQTLVEHFQDERISIDGTASFSGSSGENHMMNQLRKVTYKVSRGAVFVVHMSENLVSSLLQCAEKLGLMEQGPVWLLTTRSMNHFHFSSHFATRSMQRVIGFRPYVPVSSETMDFTSRVTNALMETKRYSVWAHGVACILATAAEKMSLKKSENVSSNLLETMRQISYKGLSHCDIQMVGNKYLLGTFEIVDMVGTMERRIGLWSCDKFCERRDVMASSPNDLEIQRHRLLEENGEHKKLLRVLVPAGNKVPNLMSMRLDTETGLYTASGFCIEVFKTCIAPFNYQLEFIPYNGSYNNLAYLLSTQSDKYDAAVGDITITSNRSLYVDFTLPFTDIGIGILTVKKRSQGMWTFFDPFDRSLWLASGAFFILTGVVVWLVERSVNPEFQGSWGQQLCIMLWFGFSTIVFAQREKLEKMSSRFLVIVWLFVVLILTSSYSANLTSTKTISRIQLNHQAVFTSTTLNNMKLGSINAVEAYAQGLRDGTLSHVINEIPYLNLLLGYYPDAFVMTDRETSTNGFGFMFQKGSGLATNVSREIAKLRSLGTLKDIEQRWFQKLDSLNVRSNADDVASLNDVDESSNRFSFRELRGLFIIAGVAHALVIALHLVHIRQEILIKLQSFYLLVKNDSSFTR</sequence>
<evidence type="ECO:0000256" key="11">
    <source>
        <dbReference type="ARBA" id="ARBA00023286"/>
    </source>
</evidence>
<evidence type="ECO:0000256" key="5">
    <source>
        <dbReference type="ARBA" id="ARBA00022729"/>
    </source>
</evidence>
<keyword evidence="6 14" id="KW-1133">Transmembrane helix</keyword>
<name>A0A6J0JQ34_RAPSA</name>
<dbReference type="GO" id="GO:0016020">
    <property type="term" value="C:membrane"/>
    <property type="evidence" value="ECO:0007669"/>
    <property type="project" value="UniProtKB-SubCell"/>
</dbReference>
<evidence type="ECO:0000256" key="10">
    <source>
        <dbReference type="ARBA" id="ARBA00023180"/>
    </source>
</evidence>
<evidence type="ECO:0000256" key="8">
    <source>
        <dbReference type="ARBA" id="ARBA00023136"/>
    </source>
</evidence>
<accession>A0A6J0JQ34</accession>
<dbReference type="SMART" id="SM00079">
    <property type="entry name" value="PBPe"/>
    <property type="match status" value="1"/>
</dbReference>
<evidence type="ECO:0000256" key="7">
    <source>
        <dbReference type="ARBA" id="ARBA00023065"/>
    </source>
</evidence>
<feature type="transmembrane region" description="Helical" evidence="14">
    <location>
        <begin position="570"/>
        <end position="588"/>
    </location>
</feature>
<dbReference type="Pfam" id="PF01094">
    <property type="entry name" value="ANF_receptor"/>
    <property type="match status" value="1"/>
</dbReference>
<feature type="signal peptide" evidence="15">
    <location>
        <begin position="1"/>
        <end position="22"/>
    </location>
</feature>
<dbReference type="InterPro" id="IPR019594">
    <property type="entry name" value="Glu/Gly-bd"/>
</dbReference>
<evidence type="ECO:0000256" key="3">
    <source>
        <dbReference type="ARBA" id="ARBA00022448"/>
    </source>
</evidence>
<dbReference type="Proteomes" id="UP000504610">
    <property type="component" value="Chromosome 6"/>
</dbReference>
<keyword evidence="3 13" id="KW-0813">Transport</keyword>
<dbReference type="InterPro" id="IPR015683">
    <property type="entry name" value="Ionotropic_Glu_rcpt"/>
</dbReference>
<dbReference type="GeneID" id="108810145"/>
<keyword evidence="9 13" id="KW-0675">Receptor</keyword>
<keyword evidence="7 13" id="KW-0406">Ion transport</keyword>
<dbReference type="KEGG" id="rsz:108810145"/>
<proteinExistence type="inferred from homology"/>
<evidence type="ECO:0000256" key="6">
    <source>
        <dbReference type="ARBA" id="ARBA00022989"/>
    </source>
</evidence>
<evidence type="ECO:0000256" key="1">
    <source>
        <dbReference type="ARBA" id="ARBA00004141"/>
    </source>
</evidence>
<dbReference type="InterPro" id="IPR001828">
    <property type="entry name" value="ANF_lig-bd_rcpt"/>
</dbReference>
<dbReference type="Gene3D" id="1.10.287.70">
    <property type="match status" value="1"/>
</dbReference>
<evidence type="ECO:0000313" key="18">
    <source>
        <dbReference type="RefSeq" id="XP_018437777.1"/>
    </source>
</evidence>
<feature type="transmembrane region" description="Helical" evidence="14">
    <location>
        <begin position="540"/>
        <end position="558"/>
    </location>
</feature>
<evidence type="ECO:0000256" key="12">
    <source>
        <dbReference type="ARBA" id="ARBA00023303"/>
    </source>
</evidence>
<feature type="domain" description="Ionotropic glutamate receptor C-terminal" evidence="16">
    <location>
        <begin position="421"/>
        <end position="735"/>
    </location>
</feature>
<feature type="transmembrane region" description="Helical" evidence="14">
    <location>
        <begin position="766"/>
        <end position="786"/>
    </location>
</feature>
<reference evidence="17" key="1">
    <citation type="journal article" date="2019" name="Database">
        <title>The radish genome database (RadishGD): an integrated information resource for radish genomics.</title>
        <authorList>
            <person name="Yu H.J."/>
            <person name="Baek S."/>
            <person name="Lee Y.J."/>
            <person name="Cho A."/>
            <person name="Mun J.H."/>
        </authorList>
    </citation>
    <scope>NUCLEOTIDE SEQUENCE [LARGE SCALE GENOMIC DNA]</scope>
    <source>
        <strain evidence="17">cv. WK10039</strain>
    </source>
</reference>
<keyword evidence="4 14" id="KW-0812">Transmembrane</keyword>
<dbReference type="PANTHER" id="PTHR18966">
    <property type="entry name" value="IONOTROPIC GLUTAMATE RECEPTOR"/>
    <property type="match status" value="1"/>
</dbReference>
<dbReference type="Pfam" id="PF00060">
    <property type="entry name" value="Lig_chan"/>
    <property type="match status" value="1"/>
</dbReference>
<dbReference type="InterPro" id="IPR028082">
    <property type="entry name" value="Peripla_BP_I"/>
</dbReference>
<evidence type="ECO:0000259" key="16">
    <source>
        <dbReference type="SMART" id="SM00079"/>
    </source>
</evidence>
<dbReference type="AlphaFoldDB" id="A0A6J0JQ34"/>
<evidence type="ECO:0000256" key="14">
    <source>
        <dbReference type="SAM" id="Phobius"/>
    </source>
</evidence>
<protein>
    <recommendedName>
        <fullName evidence="13">Glutamate receptor</fullName>
    </recommendedName>
</protein>
<evidence type="ECO:0000256" key="2">
    <source>
        <dbReference type="ARBA" id="ARBA00008685"/>
    </source>
</evidence>
<feature type="transmembrane region" description="Helical" evidence="14">
    <location>
        <begin position="600"/>
        <end position="618"/>
    </location>
</feature>
<evidence type="ECO:0000256" key="9">
    <source>
        <dbReference type="ARBA" id="ARBA00023170"/>
    </source>
</evidence>
<reference evidence="18" key="2">
    <citation type="submission" date="2025-08" db="UniProtKB">
        <authorList>
            <consortium name="RefSeq"/>
        </authorList>
    </citation>
    <scope>IDENTIFICATION</scope>
    <source>
        <tissue evidence="18">Leaf</tissue>
    </source>
</reference>
<dbReference type="GO" id="GO:0015276">
    <property type="term" value="F:ligand-gated monoatomic ion channel activity"/>
    <property type="evidence" value="ECO:0007669"/>
    <property type="project" value="InterPro"/>
</dbReference>
<dbReference type="InterPro" id="IPR017103">
    <property type="entry name" value="Iontropic_Glu_rcpt_pln"/>
</dbReference>
<keyword evidence="10" id="KW-0325">Glycoprotein</keyword>
<keyword evidence="12 13" id="KW-0407">Ion channel</keyword>
<dbReference type="Gene3D" id="3.40.190.10">
    <property type="entry name" value="Periplasmic binding protein-like II"/>
    <property type="match status" value="1"/>
</dbReference>
<keyword evidence="5 15" id="KW-0732">Signal</keyword>
<evidence type="ECO:0000256" key="4">
    <source>
        <dbReference type="ARBA" id="ARBA00022692"/>
    </source>
</evidence>
<dbReference type="OrthoDB" id="5984008at2759"/>
<gene>
    <name evidence="18" type="primary">LOC108810145</name>
</gene>
<dbReference type="SUPFAM" id="SSF53822">
    <property type="entry name" value="Periplasmic binding protein-like I"/>
    <property type="match status" value="1"/>
</dbReference>